<keyword evidence="3" id="KW-1185">Reference proteome</keyword>
<evidence type="ECO:0000313" key="2">
    <source>
        <dbReference type="EMBL" id="KAF2817928.1"/>
    </source>
</evidence>
<gene>
    <name evidence="2 4" type="ORF">BDZ99DRAFT_514151</name>
</gene>
<evidence type="ECO:0000313" key="4">
    <source>
        <dbReference type="RefSeq" id="XP_033584892.1"/>
    </source>
</evidence>
<reference evidence="4" key="3">
    <citation type="submission" date="2025-04" db="UniProtKB">
        <authorList>
            <consortium name="RefSeq"/>
        </authorList>
    </citation>
    <scope>IDENTIFICATION</scope>
    <source>
        <strain evidence="4">CBS 304.34</strain>
    </source>
</reference>
<feature type="compositionally biased region" description="Low complexity" evidence="1">
    <location>
        <begin position="293"/>
        <end position="308"/>
    </location>
</feature>
<proteinExistence type="predicted"/>
<accession>A0A6A6ZAR4</accession>
<protein>
    <submittedName>
        <fullName evidence="2 4">Uncharacterized protein</fullName>
    </submittedName>
</protein>
<organism evidence="2">
    <name type="scientific">Mytilinidion resinicola</name>
    <dbReference type="NCBI Taxonomy" id="574789"/>
    <lineage>
        <taxon>Eukaryota</taxon>
        <taxon>Fungi</taxon>
        <taxon>Dikarya</taxon>
        <taxon>Ascomycota</taxon>
        <taxon>Pezizomycotina</taxon>
        <taxon>Dothideomycetes</taxon>
        <taxon>Pleosporomycetidae</taxon>
        <taxon>Mytilinidiales</taxon>
        <taxon>Mytilinidiaceae</taxon>
        <taxon>Mytilinidion</taxon>
    </lineage>
</organism>
<dbReference type="AlphaFoldDB" id="A0A6A6ZAR4"/>
<evidence type="ECO:0000313" key="3">
    <source>
        <dbReference type="Proteomes" id="UP000504636"/>
    </source>
</evidence>
<sequence length="419" mass="46048">MGARIANSSPGWNKALYFSAEHLHLRLQCTYDHKVAYLASVKKVAAVYASPSSPLRVDLTRPPTALNTFTWRLSATSTQKSHRPRAPVPCGSTSAPILEQPAAGLRARTITLSIDRRTPQPSTPQHHSSTSLMNILLPGHEAGKAQTGLGPTRSCSIILRHSQNDNDAYGDDVARFDSCTPVLLWCVFVGRYRVRIMMHAPGTARTTTMRMMVLPVGTSSQTMSMALECSFQRCRVRIMMFRNDNDAYDDGGTGAPVVEADVYGTPVQFSRNCVHNIMLSYSQNDNDAEPSSRAPATRTNPPTATTRAHGSRAEPSVKEGGEGTGDLPTSRWNKEASLVIKMVKMPDTTGNDNRPIELILLACRPSTCKRIIELLGSELHMLSLSLCSNSALISQNPPFLHFLQQHRYFLARIPKSLFS</sequence>
<evidence type="ECO:0000256" key="1">
    <source>
        <dbReference type="SAM" id="MobiDB-lite"/>
    </source>
</evidence>
<name>A0A6A6ZAR4_9PEZI</name>
<dbReference type="Proteomes" id="UP000504636">
    <property type="component" value="Unplaced"/>
</dbReference>
<feature type="compositionally biased region" description="Basic and acidic residues" evidence="1">
    <location>
        <begin position="311"/>
        <end position="321"/>
    </location>
</feature>
<feature type="region of interest" description="Disordered" evidence="1">
    <location>
        <begin position="284"/>
        <end position="329"/>
    </location>
</feature>
<dbReference type="GeneID" id="54465718"/>
<reference evidence="4" key="2">
    <citation type="submission" date="2020-04" db="EMBL/GenBank/DDBJ databases">
        <authorList>
            <consortium name="NCBI Genome Project"/>
        </authorList>
    </citation>
    <scope>NUCLEOTIDE SEQUENCE</scope>
    <source>
        <strain evidence="4">CBS 304.34</strain>
    </source>
</reference>
<dbReference type="EMBL" id="MU003692">
    <property type="protein sequence ID" value="KAF2817928.1"/>
    <property type="molecule type" value="Genomic_DNA"/>
</dbReference>
<dbReference type="OrthoDB" id="310217at2759"/>
<dbReference type="RefSeq" id="XP_033584892.1">
    <property type="nucleotide sequence ID" value="XM_033724825.1"/>
</dbReference>
<reference evidence="2 4" key="1">
    <citation type="journal article" date="2020" name="Stud. Mycol.">
        <title>101 Dothideomycetes genomes: a test case for predicting lifestyles and emergence of pathogens.</title>
        <authorList>
            <person name="Haridas S."/>
            <person name="Albert R."/>
            <person name="Binder M."/>
            <person name="Bloem J."/>
            <person name="Labutti K."/>
            <person name="Salamov A."/>
            <person name="Andreopoulos B."/>
            <person name="Baker S."/>
            <person name="Barry K."/>
            <person name="Bills G."/>
            <person name="Bluhm B."/>
            <person name="Cannon C."/>
            <person name="Castanera R."/>
            <person name="Culley D."/>
            <person name="Daum C."/>
            <person name="Ezra D."/>
            <person name="Gonzalez J."/>
            <person name="Henrissat B."/>
            <person name="Kuo A."/>
            <person name="Liang C."/>
            <person name="Lipzen A."/>
            <person name="Lutzoni F."/>
            <person name="Magnuson J."/>
            <person name="Mondo S."/>
            <person name="Nolan M."/>
            <person name="Ohm R."/>
            <person name="Pangilinan J."/>
            <person name="Park H.-J."/>
            <person name="Ramirez L."/>
            <person name="Alfaro M."/>
            <person name="Sun H."/>
            <person name="Tritt A."/>
            <person name="Yoshinaga Y."/>
            <person name="Zwiers L.-H."/>
            <person name="Turgeon B."/>
            <person name="Goodwin S."/>
            <person name="Spatafora J."/>
            <person name="Crous P."/>
            <person name="Grigoriev I."/>
        </authorList>
    </citation>
    <scope>NUCLEOTIDE SEQUENCE</scope>
    <source>
        <strain evidence="2 4">CBS 304.34</strain>
    </source>
</reference>